<keyword evidence="4" id="KW-0378">Hydrolase</keyword>
<dbReference type="GO" id="GO:0005975">
    <property type="term" value="P:carbohydrate metabolic process"/>
    <property type="evidence" value="ECO:0007669"/>
    <property type="project" value="InterPro"/>
</dbReference>
<evidence type="ECO:0000313" key="4">
    <source>
        <dbReference type="EMBL" id="QDA58743.1"/>
    </source>
</evidence>
<feature type="domain" description="GH16" evidence="3">
    <location>
        <begin position="20"/>
        <end position="282"/>
    </location>
</feature>
<dbReference type="OrthoDB" id="9776255at2"/>
<dbReference type="EMBL" id="CP040896">
    <property type="protein sequence ID" value="QDA58743.1"/>
    <property type="molecule type" value="Genomic_DNA"/>
</dbReference>
<keyword evidence="5" id="KW-1185">Reference proteome</keyword>
<dbReference type="PANTHER" id="PTHR10963:SF55">
    <property type="entry name" value="GLYCOSIDE HYDROLASE FAMILY 16 PROTEIN"/>
    <property type="match status" value="1"/>
</dbReference>
<protein>
    <submittedName>
        <fullName evidence="4">Glycoside hydrolase family 16 protein</fullName>
    </submittedName>
</protein>
<evidence type="ECO:0000256" key="2">
    <source>
        <dbReference type="SAM" id="SignalP"/>
    </source>
</evidence>
<feature type="signal peptide" evidence="2">
    <location>
        <begin position="1"/>
        <end position="24"/>
    </location>
</feature>
<dbReference type="PANTHER" id="PTHR10963">
    <property type="entry name" value="GLYCOSYL HYDROLASE-RELATED"/>
    <property type="match status" value="1"/>
</dbReference>
<dbReference type="SUPFAM" id="SSF49899">
    <property type="entry name" value="Concanavalin A-like lectins/glucanases"/>
    <property type="match status" value="1"/>
</dbReference>
<comment type="similarity">
    <text evidence="1">Belongs to the glycosyl hydrolase 16 family.</text>
</comment>
<feature type="chain" id="PRO_5022976880" evidence="2">
    <location>
        <begin position="25"/>
        <end position="283"/>
    </location>
</feature>
<gene>
    <name evidence="4" type="ORF">FHG12_00880</name>
</gene>
<dbReference type="InterPro" id="IPR013320">
    <property type="entry name" value="ConA-like_dom_sf"/>
</dbReference>
<evidence type="ECO:0000256" key="1">
    <source>
        <dbReference type="ARBA" id="ARBA00006865"/>
    </source>
</evidence>
<dbReference type="Pfam" id="PF00722">
    <property type="entry name" value="Glyco_hydro_16"/>
    <property type="match status" value="1"/>
</dbReference>
<evidence type="ECO:0000259" key="3">
    <source>
        <dbReference type="PROSITE" id="PS51762"/>
    </source>
</evidence>
<evidence type="ECO:0000313" key="5">
    <source>
        <dbReference type="Proteomes" id="UP000305398"/>
    </source>
</evidence>
<dbReference type="InterPro" id="IPR000757">
    <property type="entry name" value="Beta-glucanase-like"/>
</dbReference>
<sequence length="283" mass="32463">MRKALLMLSLTAALASGCASSHQATQYPGWKLVWADEFNTNGRPDPQNWQFENGFVRNHELQWYQPENARCENGRLIIEVRQEQRPNPAYQPGSSDWKASRPSIYYTSASLNTKGLHSWQYGRFEMRGRIDISPGLWPAFWTLGVGKEWPSNGEIDIMEFYQGKILANVASGTSKQYTAKWRSQTKPVAEFRDPDWAKKFHVWRMDWDARFIRLYVDDLLLNETPLTETVNEDGTGFNPMQQPHYVLLNLALGGDNGGPLTGTAFPNSFEVDYVRVYQRADSQ</sequence>
<dbReference type="Proteomes" id="UP000305398">
    <property type="component" value="Chromosome"/>
</dbReference>
<dbReference type="RefSeq" id="WP_139513679.1">
    <property type="nucleotide sequence ID" value="NZ_CP040896.1"/>
</dbReference>
<keyword evidence="2" id="KW-0732">Signal</keyword>
<dbReference type="Gene3D" id="2.60.120.200">
    <property type="match status" value="1"/>
</dbReference>
<proteinExistence type="inferred from homology"/>
<dbReference type="GO" id="GO:0004553">
    <property type="term" value="F:hydrolase activity, hydrolyzing O-glycosyl compounds"/>
    <property type="evidence" value="ECO:0007669"/>
    <property type="project" value="InterPro"/>
</dbReference>
<dbReference type="KEGG" id="hyj:FHG12_00880"/>
<dbReference type="PROSITE" id="PS51762">
    <property type="entry name" value="GH16_2"/>
    <property type="match status" value="1"/>
</dbReference>
<reference evidence="4 5" key="1">
    <citation type="submission" date="2019-06" db="EMBL/GenBank/DDBJ databases">
        <authorList>
            <person name="Srinivasan S."/>
        </authorList>
    </citation>
    <scope>NUCLEOTIDE SEQUENCE [LARGE SCALE GENOMIC DNA]</scope>
    <source>
        <strain evidence="4 5">17J68-5</strain>
    </source>
</reference>
<dbReference type="CDD" id="cd08023">
    <property type="entry name" value="GH16_laminarinase_like"/>
    <property type="match status" value="1"/>
</dbReference>
<accession>A0A5B7ZW62</accession>
<organism evidence="4 5">
    <name type="scientific">Hymenobacter jejuensis</name>
    <dbReference type="NCBI Taxonomy" id="2502781"/>
    <lineage>
        <taxon>Bacteria</taxon>
        <taxon>Pseudomonadati</taxon>
        <taxon>Bacteroidota</taxon>
        <taxon>Cytophagia</taxon>
        <taxon>Cytophagales</taxon>
        <taxon>Hymenobacteraceae</taxon>
        <taxon>Hymenobacter</taxon>
    </lineage>
</organism>
<dbReference type="AlphaFoldDB" id="A0A5B7ZW62"/>
<name>A0A5B7ZW62_9BACT</name>
<dbReference type="PROSITE" id="PS51257">
    <property type="entry name" value="PROKAR_LIPOPROTEIN"/>
    <property type="match status" value="1"/>
</dbReference>
<dbReference type="InterPro" id="IPR050546">
    <property type="entry name" value="Glycosyl_Hydrlase_16"/>
</dbReference>